<proteinExistence type="predicted"/>
<name>A0A9D4FLY6_DREPO</name>
<reference evidence="1" key="2">
    <citation type="submission" date="2020-11" db="EMBL/GenBank/DDBJ databases">
        <authorList>
            <person name="McCartney M.A."/>
            <person name="Auch B."/>
            <person name="Kono T."/>
            <person name="Mallez S."/>
            <person name="Becker A."/>
            <person name="Gohl D.M."/>
            <person name="Silverstein K.A.T."/>
            <person name="Koren S."/>
            <person name="Bechman K.B."/>
            <person name="Herman A."/>
            <person name="Abrahante J.E."/>
            <person name="Garbe J."/>
        </authorList>
    </citation>
    <scope>NUCLEOTIDE SEQUENCE</scope>
    <source>
        <strain evidence="1">Duluth1</strain>
        <tissue evidence="1">Whole animal</tissue>
    </source>
</reference>
<reference evidence="1" key="1">
    <citation type="journal article" date="2019" name="bioRxiv">
        <title>The Genome of the Zebra Mussel, Dreissena polymorpha: A Resource for Invasive Species Research.</title>
        <authorList>
            <person name="McCartney M.A."/>
            <person name="Auch B."/>
            <person name="Kono T."/>
            <person name="Mallez S."/>
            <person name="Zhang Y."/>
            <person name="Obille A."/>
            <person name="Becker A."/>
            <person name="Abrahante J.E."/>
            <person name="Garbe J."/>
            <person name="Badalamenti J.P."/>
            <person name="Herman A."/>
            <person name="Mangelson H."/>
            <person name="Liachko I."/>
            <person name="Sullivan S."/>
            <person name="Sone E.D."/>
            <person name="Koren S."/>
            <person name="Silverstein K.A.T."/>
            <person name="Beckman K.B."/>
            <person name="Gohl D.M."/>
        </authorList>
    </citation>
    <scope>NUCLEOTIDE SEQUENCE</scope>
    <source>
        <strain evidence="1">Duluth1</strain>
        <tissue evidence="1">Whole animal</tissue>
    </source>
</reference>
<dbReference type="AlphaFoldDB" id="A0A9D4FLY6"/>
<sequence>MEGWTSPLKKRSWPVFFAIKIPTNWTEYRGVWKRVNRPLQQPPAACINAPHLQLSPRSHVPVAYRTGMYCKFTKLDTLCLSSFHDDWAKIVTSRVFTSFFYHINIRKMRKPPPLPAMFFNQHVIKTNILTNFELDQSIIRTNLLTKFHEDRTRNVASRVFSNQMWTTDDGQRPITKAHLRNQNTHLPGRHRRPYAKQAKRRFKTPNACSTITLSEGRQHQSEIETAVGKQKRGSLKYSVPSIDQQVKASDIIADKETNMAVYSEQNKENPLNYTNRQNLNPYAVLCGANIMNINVYSGKLKRDERLIFFKADINATDINAVTDINATDINATDINTV</sequence>
<protein>
    <submittedName>
        <fullName evidence="1">Uncharacterized protein</fullName>
    </submittedName>
</protein>
<feature type="non-terminal residue" evidence="1">
    <location>
        <position position="337"/>
    </location>
</feature>
<gene>
    <name evidence="1" type="ORF">DPMN_154414</name>
</gene>
<evidence type="ECO:0000313" key="2">
    <source>
        <dbReference type="Proteomes" id="UP000828390"/>
    </source>
</evidence>
<dbReference type="Proteomes" id="UP000828390">
    <property type="component" value="Unassembled WGS sequence"/>
</dbReference>
<organism evidence="1 2">
    <name type="scientific">Dreissena polymorpha</name>
    <name type="common">Zebra mussel</name>
    <name type="synonym">Mytilus polymorpha</name>
    <dbReference type="NCBI Taxonomy" id="45954"/>
    <lineage>
        <taxon>Eukaryota</taxon>
        <taxon>Metazoa</taxon>
        <taxon>Spiralia</taxon>
        <taxon>Lophotrochozoa</taxon>
        <taxon>Mollusca</taxon>
        <taxon>Bivalvia</taxon>
        <taxon>Autobranchia</taxon>
        <taxon>Heteroconchia</taxon>
        <taxon>Euheterodonta</taxon>
        <taxon>Imparidentia</taxon>
        <taxon>Neoheterodontei</taxon>
        <taxon>Myida</taxon>
        <taxon>Dreissenoidea</taxon>
        <taxon>Dreissenidae</taxon>
        <taxon>Dreissena</taxon>
    </lineage>
</organism>
<comment type="caution">
    <text evidence="1">The sequence shown here is derived from an EMBL/GenBank/DDBJ whole genome shotgun (WGS) entry which is preliminary data.</text>
</comment>
<evidence type="ECO:0000313" key="1">
    <source>
        <dbReference type="EMBL" id="KAH3800772.1"/>
    </source>
</evidence>
<accession>A0A9D4FLY6</accession>
<keyword evidence="2" id="KW-1185">Reference proteome</keyword>
<dbReference type="EMBL" id="JAIWYP010000007">
    <property type="protein sequence ID" value="KAH3800772.1"/>
    <property type="molecule type" value="Genomic_DNA"/>
</dbReference>